<proteinExistence type="predicted"/>
<sequence length="153" mass="17567">MDKDNAFSCFPQSNAYFSNPIVDNLTQDMPTAIPHKRQPDLPQNDMPFLFDSPKKPYLQTYKKQDTAHPKINLLRTKNQSQANDFSPSGEKNTNLRRMIKRYNTSVCHILNLRQSKLTKKGYPPAGILLLYLSPTQESNRFRTLRSSGYGGKE</sequence>
<dbReference type="AlphaFoldDB" id="A0A6N3FI55"/>
<organism evidence="1">
    <name type="scientific">Paraprevotella clara</name>
    <dbReference type="NCBI Taxonomy" id="454154"/>
    <lineage>
        <taxon>Bacteria</taxon>
        <taxon>Pseudomonadati</taxon>
        <taxon>Bacteroidota</taxon>
        <taxon>Bacteroidia</taxon>
        <taxon>Bacteroidales</taxon>
        <taxon>Prevotellaceae</taxon>
        <taxon>Paraprevotella</taxon>
    </lineage>
</organism>
<gene>
    <name evidence="1" type="ORF">PCLFYP37_03209</name>
</gene>
<reference evidence="1" key="1">
    <citation type="submission" date="2019-11" db="EMBL/GenBank/DDBJ databases">
        <authorList>
            <person name="Feng L."/>
        </authorList>
    </citation>
    <scope>NUCLEOTIDE SEQUENCE</scope>
    <source>
        <strain evidence="1">PclaraLFYP37</strain>
    </source>
</reference>
<evidence type="ECO:0000313" key="1">
    <source>
        <dbReference type="EMBL" id="VYU51938.1"/>
    </source>
</evidence>
<accession>A0A6N3FI55</accession>
<name>A0A6N3FI55_9BACT</name>
<protein>
    <submittedName>
        <fullName evidence="1">Uncharacterized protein</fullName>
    </submittedName>
</protein>
<dbReference type="EMBL" id="CACRUT010000020">
    <property type="protein sequence ID" value="VYU51938.1"/>
    <property type="molecule type" value="Genomic_DNA"/>
</dbReference>